<sequence>MVRKKIPPAMNRKIGQAMHDYHMLEDGDRVLVAVSGGVDSMVLCCILRQWQKKAPIRFEIVPLHIDHGFWRRKSGESSPHKKIFDQLQRHGIDLRTENEWSIQEKERSCYLCARNRRSQLFDLARRENFTKIALGHHKDDLLETFMLNILYSGNVSTMIPRQQLFNETLSLIRPMAYLEKQEIYQLARQFDVHPVKNLCPLSDNTRREKVRDLLHNIYSDEPGAKNSMFAALSNIRKDYLL</sequence>
<proteinExistence type="predicted"/>
<evidence type="ECO:0000259" key="3">
    <source>
        <dbReference type="Pfam" id="PF01171"/>
    </source>
</evidence>
<dbReference type="PIRSF" id="PIRSF004976">
    <property type="entry name" value="ATPase_YdaO"/>
    <property type="match status" value="1"/>
</dbReference>
<dbReference type="STRING" id="91360.SAMN05660330_03890"/>
<evidence type="ECO:0000313" key="4">
    <source>
        <dbReference type="EMBL" id="SDP73761.1"/>
    </source>
</evidence>
<dbReference type="GO" id="GO:0016879">
    <property type="term" value="F:ligase activity, forming carbon-nitrogen bonds"/>
    <property type="evidence" value="ECO:0007669"/>
    <property type="project" value="InterPro"/>
</dbReference>
<keyword evidence="2" id="KW-0547">Nucleotide-binding</keyword>
<dbReference type="RefSeq" id="WP_092225802.1">
    <property type="nucleotide sequence ID" value="NZ_FNJI01000041.1"/>
</dbReference>
<name>A0A1H0V5X7_9BACT</name>
<reference evidence="4 5" key="1">
    <citation type="submission" date="2016-10" db="EMBL/GenBank/DDBJ databases">
        <authorList>
            <person name="de Groot N.N."/>
        </authorList>
    </citation>
    <scope>NUCLEOTIDE SEQUENCE [LARGE SCALE GENOMIC DNA]</scope>
    <source>
        <strain evidence="4 5">DSM 12130</strain>
    </source>
</reference>
<dbReference type="InterPro" id="IPR011063">
    <property type="entry name" value="TilS/TtcA_N"/>
</dbReference>
<dbReference type="Gene3D" id="3.40.50.620">
    <property type="entry name" value="HUPs"/>
    <property type="match status" value="1"/>
</dbReference>
<dbReference type="SUPFAM" id="SSF52402">
    <property type="entry name" value="Adenine nucleotide alpha hydrolases-like"/>
    <property type="match status" value="1"/>
</dbReference>
<feature type="binding site" evidence="2">
    <location>
        <position position="140"/>
    </location>
    <ligand>
        <name>ATP</name>
        <dbReference type="ChEBI" id="CHEBI:30616"/>
    </ligand>
</feature>
<keyword evidence="2" id="KW-0067">ATP-binding</keyword>
<organism evidence="4 5">
    <name type="scientific">Desulforhopalus singaporensis</name>
    <dbReference type="NCBI Taxonomy" id="91360"/>
    <lineage>
        <taxon>Bacteria</taxon>
        <taxon>Pseudomonadati</taxon>
        <taxon>Thermodesulfobacteriota</taxon>
        <taxon>Desulfobulbia</taxon>
        <taxon>Desulfobulbales</taxon>
        <taxon>Desulfocapsaceae</taxon>
        <taxon>Desulforhopalus</taxon>
    </lineage>
</organism>
<dbReference type="CDD" id="cd24138">
    <property type="entry name" value="TtcA-like"/>
    <property type="match status" value="1"/>
</dbReference>
<protein>
    <submittedName>
        <fullName evidence="4">tRNA 2-thiocytidine biosynthesis protein TtcA</fullName>
    </submittedName>
</protein>
<evidence type="ECO:0000256" key="2">
    <source>
        <dbReference type="PIRSR" id="PIRSR004976-51"/>
    </source>
</evidence>
<dbReference type="GO" id="GO:0016740">
    <property type="term" value="F:transferase activity"/>
    <property type="evidence" value="ECO:0007669"/>
    <property type="project" value="UniProtKB-KW"/>
</dbReference>
<accession>A0A1H0V5X7</accession>
<dbReference type="PANTHER" id="PTHR43686:SF1">
    <property type="entry name" value="AMINOTRAN_5 DOMAIN-CONTAINING PROTEIN"/>
    <property type="match status" value="1"/>
</dbReference>
<dbReference type="NCBIfam" id="TIGR02432">
    <property type="entry name" value="lysidine_TilS_N"/>
    <property type="match status" value="1"/>
</dbReference>
<keyword evidence="1" id="KW-0808">Transferase</keyword>
<feature type="domain" description="tRNA(Ile)-lysidine/2-thiocytidine synthase N-terminal" evidence="3">
    <location>
        <begin position="30"/>
        <end position="211"/>
    </location>
</feature>
<dbReference type="InterPro" id="IPR035107">
    <property type="entry name" value="tRNA_thiolation_TtcA_Ctu1"/>
</dbReference>
<evidence type="ECO:0000313" key="5">
    <source>
        <dbReference type="Proteomes" id="UP000199073"/>
    </source>
</evidence>
<feature type="binding site" evidence="2">
    <location>
        <begin position="33"/>
        <end position="35"/>
    </location>
    <ligand>
        <name>ATP</name>
        <dbReference type="ChEBI" id="CHEBI:30616"/>
    </ligand>
</feature>
<dbReference type="InterPro" id="IPR012795">
    <property type="entry name" value="tRNA_Ile_lys_synt_N"/>
</dbReference>
<dbReference type="OrthoDB" id="9801054at2"/>
<feature type="binding site" evidence="2">
    <location>
        <position position="135"/>
    </location>
    <ligand>
        <name>ATP</name>
        <dbReference type="ChEBI" id="CHEBI:30616"/>
    </ligand>
</feature>
<dbReference type="GO" id="GO:0005524">
    <property type="term" value="F:ATP binding"/>
    <property type="evidence" value="ECO:0007669"/>
    <property type="project" value="UniProtKB-KW"/>
</dbReference>
<dbReference type="InterPro" id="IPR014729">
    <property type="entry name" value="Rossmann-like_a/b/a_fold"/>
</dbReference>
<dbReference type="EMBL" id="FNJI01000041">
    <property type="protein sequence ID" value="SDP73761.1"/>
    <property type="molecule type" value="Genomic_DNA"/>
</dbReference>
<keyword evidence="5" id="KW-1185">Reference proteome</keyword>
<dbReference type="Pfam" id="PF01171">
    <property type="entry name" value="ATP_bind_3"/>
    <property type="match status" value="1"/>
</dbReference>
<feature type="binding site" evidence="2">
    <location>
        <position position="39"/>
    </location>
    <ligand>
        <name>ATP</name>
        <dbReference type="ChEBI" id="CHEBI:30616"/>
    </ligand>
</feature>
<dbReference type="Proteomes" id="UP000199073">
    <property type="component" value="Unassembled WGS sequence"/>
</dbReference>
<gene>
    <name evidence="4" type="ORF">SAMN05660330_03890</name>
</gene>
<dbReference type="AlphaFoldDB" id="A0A1H0V5X7"/>
<feature type="binding site" evidence="2">
    <location>
        <position position="65"/>
    </location>
    <ligand>
        <name>ATP</name>
        <dbReference type="ChEBI" id="CHEBI:30616"/>
    </ligand>
</feature>
<dbReference type="PANTHER" id="PTHR43686">
    <property type="entry name" value="SULFURTRANSFERASE-RELATED"/>
    <property type="match status" value="1"/>
</dbReference>
<evidence type="ECO:0000256" key="1">
    <source>
        <dbReference type="ARBA" id="ARBA00022679"/>
    </source>
</evidence>
<dbReference type="GO" id="GO:0008033">
    <property type="term" value="P:tRNA processing"/>
    <property type="evidence" value="ECO:0007669"/>
    <property type="project" value="InterPro"/>
</dbReference>